<dbReference type="InterPro" id="IPR013587">
    <property type="entry name" value="Nitrate/nitrite_sensing"/>
</dbReference>
<dbReference type="PANTHER" id="PTHR32089:SF112">
    <property type="entry name" value="LYSOZYME-LIKE PROTEIN-RELATED"/>
    <property type="match status" value="1"/>
</dbReference>
<keyword evidence="2 3" id="KW-0807">Transducer</keyword>
<sequence>MNVENLSKLMSKHLTKVLLIPVLLLTFVISADLIKTNVVIQHAVQTEHDVVVLQSVLSVVHELQKERGYTAGFMNSNGEKNKNELRNQRTATQKSVQQLIKIVKEIPVTPSGKKIVDEFIQGYSQIKSLQNKVDSKTINSSTAITQYTELNELGLHFVVQTSKNTYDPLIATELFSVYNLSSFKEKLGIERAILSTVFTNDQFSRELSDKHLTVITKQDVFKKESLEIAPKKLMAIIQASFDAPEARAVEEFRNKVRSQDSNYNISASQWFNASTKYIELQAKTETELLNIIDKTAIESIEEAQSLLIRQSLILTAGLIATALLFMALRLRKRQSVAIDGTISYILENKDLTRVIEVISEDELGNIAVNVNKILTLISEDFTMFSNTSKNITVSVHETAIAISQSQSNLLLQQANVQTIASAAEEMSTNVQVISESMKDNAANVNLVLEESQSGKKSVEEAVTVIRRSADEMSNSAEAIEQLNQKVGNISSMVELIKSIADQTNLLALNAAIEAARAGEQGRGFAVVAEEVRNLAKRTQDSTEEISSLVLELQESATTSYEVINVGKEFAISGAEKAAQIENVLNVIVDKIAAIQEVTDSVSMNTSDQSDAILEVNKNILIIYEQSSENVIGAESVANEAKNIAASAMDMDDSIDSYKLNNVISIDAQMEELKKRAMKLANKS</sequence>
<dbReference type="Gene3D" id="1.10.287.950">
    <property type="entry name" value="Methyl-accepting chemotaxis protein"/>
    <property type="match status" value="1"/>
</dbReference>
<comment type="caution">
    <text evidence="5">The sequence shown here is derived from an EMBL/GenBank/DDBJ whole genome shotgun (WGS) entry which is preliminary data.</text>
</comment>
<comment type="subcellular location">
    <subcellularLocation>
        <location evidence="1">Membrane</location>
    </subcellularLocation>
</comment>
<keyword evidence="6" id="KW-1185">Reference proteome</keyword>
<dbReference type="EMBL" id="MSCH01000003">
    <property type="protein sequence ID" value="PQJ53860.1"/>
    <property type="molecule type" value="Genomic_DNA"/>
</dbReference>
<gene>
    <name evidence="5" type="ORF">BTO11_09400</name>
</gene>
<dbReference type="InterPro" id="IPR004089">
    <property type="entry name" value="MCPsignal_dom"/>
</dbReference>
<evidence type="ECO:0000256" key="3">
    <source>
        <dbReference type="PROSITE-ProRule" id="PRU00284"/>
    </source>
</evidence>
<dbReference type="GO" id="GO:0006935">
    <property type="term" value="P:chemotaxis"/>
    <property type="evidence" value="ECO:0007669"/>
    <property type="project" value="UniProtKB-ARBA"/>
</dbReference>
<organism evidence="5 6">
    <name type="scientific">Psychrosphaera saromensis</name>
    <dbReference type="NCBI Taxonomy" id="716813"/>
    <lineage>
        <taxon>Bacteria</taxon>
        <taxon>Pseudomonadati</taxon>
        <taxon>Pseudomonadota</taxon>
        <taxon>Gammaproteobacteria</taxon>
        <taxon>Alteromonadales</taxon>
        <taxon>Pseudoalteromonadaceae</taxon>
        <taxon>Psychrosphaera</taxon>
    </lineage>
</organism>
<dbReference type="Proteomes" id="UP000239007">
    <property type="component" value="Unassembled WGS sequence"/>
</dbReference>
<dbReference type="PROSITE" id="PS50111">
    <property type="entry name" value="CHEMOTAXIS_TRANSDUC_2"/>
    <property type="match status" value="1"/>
</dbReference>
<protein>
    <recommendedName>
        <fullName evidence="4">Methyl-accepting transducer domain-containing protein</fullName>
    </recommendedName>
</protein>
<dbReference type="Pfam" id="PF08376">
    <property type="entry name" value="NIT"/>
    <property type="match status" value="1"/>
</dbReference>
<evidence type="ECO:0000256" key="2">
    <source>
        <dbReference type="ARBA" id="ARBA00023224"/>
    </source>
</evidence>
<dbReference type="SMART" id="SM00283">
    <property type="entry name" value="MA"/>
    <property type="match status" value="1"/>
</dbReference>
<dbReference type="AlphaFoldDB" id="A0A2S7UX60"/>
<name>A0A2S7UX60_9GAMM</name>
<dbReference type="GO" id="GO:0016020">
    <property type="term" value="C:membrane"/>
    <property type="evidence" value="ECO:0007669"/>
    <property type="project" value="UniProtKB-SubCell"/>
</dbReference>
<reference evidence="5 6" key="1">
    <citation type="submission" date="2016-12" db="EMBL/GenBank/DDBJ databases">
        <title>Diversity of luminous bacteria.</title>
        <authorList>
            <person name="Yoshizawa S."/>
            <person name="Kogure K."/>
        </authorList>
    </citation>
    <scope>NUCLEOTIDE SEQUENCE [LARGE SCALE GENOMIC DNA]</scope>
    <source>
        <strain evidence="5 6">SA4-48</strain>
    </source>
</reference>
<accession>A0A2S7UX60</accession>
<dbReference type="PANTHER" id="PTHR32089">
    <property type="entry name" value="METHYL-ACCEPTING CHEMOTAXIS PROTEIN MCPB"/>
    <property type="match status" value="1"/>
</dbReference>
<dbReference type="SUPFAM" id="SSF58104">
    <property type="entry name" value="Methyl-accepting chemotaxis protein (MCP) signaling domain"/>
    <property type="match status" value="1"/>
</dbReference>
<evidence type="ECO:0000259" key="4">
    <source>
        <dbReference type="PROSITE" id="PS50111"/>
    </source>
</evidence>
<evidence type="ECO:0000313" key="6">
    <source>
        <dbReference type="Proteomes" id="UP000239007"/>
    </source>
</evidence>
<proteinExistence type="predicted"/>
<evidence type="ECO:0000256" key="1">
    <source>
        <dbReference type="ARBA" id="ARBA00004370"/>
    </source>
</evidence>
<dbReference type="Pfam" id="PF00015">
    <property type="entry name" value="MCPsignal"/>
    <property type="match status" value="1"/>
</dbReference>
<dbReference type="CDD" id="cd11386">
    <property type="entry name" value="MCP_signal"/>
    <property type="match status" value="1"/>
</dbReference>
<evidence type="ECO:0000313" key="5">
    <source>
        <dbReference type="EMBL" id="PQJ53860.1"/>
    </source>
</evidence>
<feature type="domain" description="Methyl-accepting transducer" evidence="4">
    <location>
        <begin position="387"/>
        <end position="623"/>
    </location>
</feature>
<dbReference type="GO" id="GO:0007165">
    <property type="term" value="P:signal transduction"/>
    <property type="evidence" value="ECO:0007669"/>
    <property type="project" value="UniProtKB-KW"/>
</dbReference>
<dbReference type="OrthoDB" id="2489132at2"/>
<dbReference type="RefSeq" id="WP_105052360.1">
    <property type="nucleotide sequence ID" value="NZ_BMYG01000002.1"/>
</dbReference>